<evidence type="ECO:0000256" key="1">
    <source>
        <dbReference type="SAM" id="MobiDB-lite"/>
    </source>
</evidence>
<keyword evidence="3" id="KW-1185">Reference proteome</keyword>
<proteinExistence type="predicted"/>
<organism evidence="2 3">
    <name type="scientific">Caerostris darwini</name>
    <dbReference type="NCBI Taxonomy" id="1538125"/>
    <lineage>
        <taxon>Eukaryota</taxon>
        <taxon>Metazoa</taxon>
        <taxon>Ecdysozoa</taxon>
        <taxon>Arthropoda</taxon>
        <taxon>Chelicerata</taxon>
        <taxon>Arachnida</taxon>
        <taxon>Araneae</taxon>
        <taxon>Araneomorphae</taxon>
        <taxon>Entelegynae</taxon>
        <taxon>Araneoidea</taxon>
        <taxon>Araneidae</taxon>
        <taxon>Caerostris</taxon>
    </lineage>
</organism>
<gene>
    <name evidence="2" type="ORF">CDAR_275591</name>
</gene>
<dbReference type="Proteomes" id="UP001054837">
    <property type="component" value="Unassembled WGS sequence"/>
</dbReference>
<feature type="region of interest" description="Disordered" evidence="1">
    <location>
        <begin position="1"/>
        <end position="29"/>
    </location>
</feature>
<dbReference type="AlphaFoldDB" id="A0AAV4UNQ8"/>
<sequence length="105" mass="11769">MPAERANQEDPSTCGRGPPGRGRHFHHSSKRKQFEEFAFAMRAVSTRLLRFVFDPISQAALIHGIHNGKVSTCSRLEGYANASSSVQSVLMFCNGRRNICETNRF</sequence>
<accession>A0AAV4UNQ8</accession>
<protein>
    <submittedName>
        <fullName evidence="2">Uncharacterized protein</fullName>
    </submittedName>
</protein>
<dbReference type="EMBL" id="BPLQ01011596">
    <property type="protein sequence ID" value="GIY59055.1"/>
    <property type="molecule type" value="Genomic_DNA"/>
</dbReference>
<evidence type="ECO:0000313" key="3">
    <source>
        <dbReference type="Proteomes" id="UP001054837"/>
    </source>
</evidence>
<comment type="caution">
    <text evidence="2">The sequence shown here is derived from an EMBL/GenBank/DDBJ whole genome shotgun (WGS) entry which is preliminary data.</text>
</comment>
<reference evidence="2 3" key="1">
    <citation type="submission" date="2021-06" db="EMBL/GenBank/DDBJ databases">
        <title>Caerostris darwini draft genome.</title>
        <authorList>
            <person name="Kono N."/>
            <person name="Arakawa K."/>
        </authorList>
    </citation>
    <scope>NUCLEOTIDE SEQUENCE [LARGE SCALE GENOMIC DNA]</scope>
</reference>
<name>A0AAV4UNQ8_9ARAC</name>
<evidence type="ECO:0000313" key="2">
    <source>
        <dbReference type="EMBL" id="GIY59055.1"/>
    </source>
</evidence>